<evidence type="ECO:0000313" key="3">
    <source>
        <dbReference type="EMBL" id="MFD2796470.1"/>
    </source>
</evidence>
<protein>
    <submittedName>
        <fullName evidence="3">Glycoside hydrolase family 36 protein</fullName>
        <ecNumber evidence="3">3.2.1.-</ecNumber>
    </submittedName>
</protein>
<dbReference type="InterPro" id="IPR013785">
    <property type="entry name" value="Aldolase_TIM"/>
</dbReference>
<dbReference type="SUPFAM" id="SSF51445">
    <property type="entry name" value="(Trans)glycosidases"/>
    <property type="match status" value="1"/>
</dbReference>
<dbReference type="InterPro" id="IPR050985">
    <property type="entry name" value="Alpha-glycosidase_related"/>
</dbReference>
<evidence type="ECO:0000313" key="4">
    <source>
        <dbReference type="Proteomes" id="UP001597479"/>
    </source>
</evidence>
<dbReference type="CDD" id="cd14791">
    <property type="entry name" value="GH36"/>
    <property type="match status" value="1"/>
</dbReference>
<sequence>MAQLVTIDGRTFAVEHSGGSDVRPTRHGVILPAGRVAVLHGMSDAEVYRHGQNSWSPCGWSPLDGPPLRIENERRRVTADDPLWDDPSGHHSSGVIALRGADGMVLLFGALGHDTPRLSADADTVSGWYESPHAGWFLGYGEEGAVFDAYCDELIARFGRRHQRAGRVWCSWYAYYEDIDEQILAKDLADLSQLPFDVAQIDDGWEQMVGDWQPNDRFPSGMRALAGRITESGLRPGLWIAPFIVRPESRLAHDRPELILRDVDGDPAVAGYNWGGPYWALDLSLEAARDHVAETIRRVVHDWGFTYLKLDFINAGAAPGVRHSAGIGRDQVYRSALELIRDVAGDDAYLLGSGALPIPSLGVLDAIRTGPDVAPLWDHYATSDPSDALARNALVTTVHRLWQKPLIDLDPDVVYFRSRRSLLSQDQRQLLQDLARVCGFIAISDPPRWLDADERATLVDYLNDDPDVTRLGRYRFLIGDREVDFAPVVDPDRPPVLYPVS</sequence>
<keyword evidence="2 3" id="KW-0326">Glycosidase</keyword>
<dbReference type="RefSeq" id="WP_377188110.1">
    <property type="nucleotide sequence ID" value="NZ_JBHUOG010000002.1"/>
</dbReference>
<organism evidence="3 4">
    <name type="scientific">Promicromonospora vindobonensis</name>
    <dbReference type="NCBI Taxonomy" id="195748"/>
    <lineage>
        <taxon>Bacteria</taxon>
        <taxon>Bacillati</taxon>
        <taxon>Actinomycetota</taxon>
        <taxon>Actinomycetes</taxon>
        <taxon>Micrococcales</taxon>
        <taxon>Promicromonosporaceae</taxon>
        <taxon>Promicromonospora</taxon>
    </lineage>
</organism>
<name>A0ABW5VZ01_9MICO</name>
<dbReference type="PANTHER" id="PTHR43053">
    <property type="entry name" value="GLYCOSIDASE FAMILY 31"/>
    <property type="match status" value="1"/>
</dbReference>
<dbReference type="InterPro" id="IPR002252">
    <property type="entry name" value="Glyco_hydro_36"/>
</dbReference>
<keyword evidence="4" id="KW-1185">Reference proteome</keyword>
<proteinExistence type="predicted"/>
<gene>
    <name evidence="3" type="ORF">ACFS27_23110</name>
</gene>
<dbReference type="Pfam" id="PF02065">
    <property type="entry name" value="Melibiase"/>
    <property type="match status" value="1"/>
</dbReference>
<dbReference type="EMBL" id="JBHUOG010000002">
    <property type="protein sequence ID" value="MFD2796470.1"/>
    <property type="molecule type" value="Genomic_DNA"/>
</dbReference>
<dbReference type="PANTHER" id="PTHR43053:SF3">
    <property type="entry name" value="ALPHA-GALACTOSIDASE C-RELATED"/>
    <property type="match status" value="1"/>
</dbReference>
<dbReference type="GO" id="GO:0016798">
    <property type="term" value="F:hydrolase activity, acting on glycosyl bonds"/>
    <property type="evidence" value="ECO:0007669"/>
    <property type="project" value="UniProtKB-KW"/>
</dbReference>
<dbReference type="Gene3D" id="3.20.20.70">
    <property type="entry name" value="Aldolase class I"/>
    <property type="match status" value="1"/>
</dbReference>
<reference evidence="4" key="1">
    <citation type="journal article" date="2019" name="Int. J. Syst. Evol. Microbiol.">
        <title>The Global Catalogue of Microorganisms (GCM) 10K type strain sequencing project: providing services to taxonomists for standard genome sequencing and annotation.</title>
        <authorList>
            <consortium name="The Broad Institute Genomics Platform"/>
            <consortium name="The Broad Institute Genome Sequencing Center for Infectious Disease"/>
            <person name="Wu L."/>
            <person name="Ma J."/>
        </authorList>
    </citation>
    <scope>NUCLEOTIDE SEQUENCE [LARGE SCALE GENOMIC DNA]</scope>
    <source>
        <strain evidence="4">CCM 7044</strain>
    </source>
</reference>
<evidence type="ECO:0000256" key="2">
    <source>
        <dbReference type="ARBA" id="ARBA00023295"/>
    </source>
</evidence>
<keyword evidence="1 3" id="KW-0378">Hydrolase</keyword>
<accession>A0ABW5VZ01</accession>
<comment type="caution">
    <text evidence="3">The sequence shown here is derived from an EMBL/GenBank/DDBJ whole genome shotgun (WGS) entry which is preliminary data.</text>
</comment>
<dbReference type="InterPro" id="IPR017853">
    <property type="entry name" value="GH"/>
</dbReference>
<dbReference type="Proteomes" id="UP001597479">
    <property type="component" value="Unassembled WGS sequence"/>
</dbReference>
<evidence type="ECO:0000256" key="1">
    <source>
        <dbReference type="ARBA" id="ARBA00022801"/>
    </source>
</evidence>
<dbReference type="EC" id="3.2.1.-" evidence="3"/>